<accession>A0A4R2Q3N9</accession>
<protein>
    <recommendedName>
        <fullName evidence="4 6">Nitrogenase-stabilizing/protective protein NifW</fullName>
    </recommendedName>
</protein>
<name>A0A4R2Q3N9_9RHOB</name>
<comment type="subunit">
    <text evidence="3 6">Homotrimer; associates with NifD.</text>
</comment>
<evidence type="ECO:0000256" key="1">
    <source>
        <dbReference type="ARBA" id="ARBA00002247"/>
    </source>
</evidence>
<gene>
    <name evidence="6" type="primary">nifW</name>
    <name evidence="7" type="ORF">EV662_102530</name>
</gene>
<comment type="similarity">
    <text evidence="2 6">Belongs to the NifW family.</text>
</comment>
<dbReference type="RefSeq" id="WP_132461165.1">
    <property type="nucleotide sequence ID" value="NZ_SLXP01000002.1"/>
</dbReference>
<evidence type="ECO:0000256" key="6">
    <source>
        <dbReference type="HAMAP-Rule" id="MF_00529"/>
    </source>
</evidence>
<dbReference type="OrthoDB" id="9811868at2"/>
<dbReference type="GO" id="GO:0009399">
    <property type="term" value="P:nitrogen fixation"/>
    <property type="evidence" value="ECO:0007669"/>
    <property type="project" value="UniProtKB-UniRule"/>
</dbReference>
<keyword evidence="8" id="KW-1185">Reference proteome</keyword>
<keyword evidence="5 6" id="KW-0535">Nitrogen fixation</keyword>
<dbReference type="AlphaFoldDB" id="A0A4R2Q3N9"/>
<dbReference type="EMBL" id="SLXP01000002">
    <property type="protein sequence ID" value="TCP43332.1"/>
    <property type="molecule type" value="Genomic_DNA"/>
</dbReference>
<proteinExistence type="inferred from homology"/>
<evidence type="ECO:0000256" key="5">
    <source>
        <dbReference type="ARBA" id="ARBA00023231"/>
    </source>
</evidence>
<dbReference type="PIRSF" id="PIRSF005790">
    <property type="entry name" value="NifW"/>
    <property type="match status" value="1"/>
</dbReference>
<evidence type="ECO:0000313" key="8">
    <source>
        <dbReference type="Proteomes" id="UP000294835"/>
    </source>
</evidence>
<comment type="function">
    <text evidence="1 6">May protect the nitrogenase Fe-Mo protein from oxidative damage.</text>
</comment>
<reference evidence="7 8" key="1">
    <citation type="submission" date="2019-03" db="EMBL/GenBank/DDBJ databases">
        <title>Genomic Encyclopedia of Type Strains, Phase IV (KMG-IV): sequencing the most valuable type-strain genomes for metagenomic binning, comparative biology and taxonomic classification.</title>
        <authorList>
            <person name="Goeker M."/>
        </authorList>
    </citation>
    <scope>NUCLEOTIDE SEQUENCE [LARGE SCALE GENOMIC DNA]</scope>
    <source>
        <strain evidence="7 8">DSM 18063</strain>
    </source>
</reference>
<organism evidence="7 8">
    <name type="scientific">Rhodovulum marinum</name>
    <dbReference type="NCBI Taxonomy" id="320662"/>
    <lineage>
        <taxon>Bacteria</taxon>
        <taxon>Pseudomonadati</taxon>
        <taxon>Pseudomonadota</taxon>
        <taxon>Alphaproteobacteria</taxon>
        <taxon>Rhodobacterales</taxon>
        <taxon>Paracoccaceae</taxon>
        <taxon>Rhodovulum</taxon>
    </lineage>
</organism>
<dbReference type="Proteomes" id="UP000294835">
    <property type="component" value="Unassembled WGS sequence"/>
</dbReference>
<evidence type="ECO:0000256" key="3">
    <source>
        <dbReference type="ARBA" id="ARBA00011284"/>
    </source>
</evidence>
<evidence type="ECO:0000256" key="2">
    <source>
        <dbReference type="ARBA" id="ARBA00008351"/>
    </source>
</evidence>
<sequence>MTRPQTQSVLDQMHALSSAEEIFTFLLLPYDQAVLNRARLHVMKRMGDYLSKVDLTALDDDGVYLEARKALKQAHADFVDSTPRAQKALKIYTQPRGNIVPIAGLQLAGK</sequence>
<comment type="caution">
    <text evidence="7">The sequence shown here is derived from an EMBL/GenBank/DDBJ whole genome shotgun (WGS) entry which is preliminary data.</text>
</comment>
<evidence type="ECO:0000313" key="7">
    <source>
        <dbReference type="EMBL" id="TCP43332.1"/>
    </source>
</evidence>
<dbReference type="HAMAP" id="MF_00529">
    <property type="entry name" value="NifW"/>
    <property type="match status" value="1"/>
</dbReference>
<dbReference type="Pfam" id="PF03206">
    <property type="entry name" value="NifW"/>
    <property type="match status" value="1"/>
</dbReference>
<dbReference type="InterPro" id="IPR004893">
    <property type="entry name" value="NifW"/>
</dbReference>
<evidence type="ECO:0000256" key="4">
    <source>
        <dbReference type="ARBA" id="ARBA00016274"/>
    </source>
</evidence>